<name>A0A165K2J7_EXIGL</name>
<sequence>PPAWCRLPTDVSPTLPLVERIPERIQFDETARCRCGSPGGPCDAIVIQSTVYASTRATAIEIEVKPCSTCRPEQRMFAGPDLRALGLFNFNNKRIYTHELLNKFTNSITAHETPFHAFRTVIQRTYMESECRTSFVSDDAFRTAWFSFTRIQDLGDSFQCDVCGPNPEVVIFDGVTASFSNKHQTSSLCPPTLIQPDAPKRLEVQ</sequence>
<evidence type="ECO:0000259" key="1">
    <source>
        <dbReference type="Pfam" id="PF18717"/>
    </source>
</evidence>
<evidence type="ECO:0000313" key="3">
    <source>
        <dbReference type="Proteomes" id="UP000077266"/>
    </source>
</evidence>
<proteinExistence type="predicted"/>
<dbReference type="AlphaFoldDB" id="A0A165K2J7"/>
<keyword evidence="3" id="KW-1185">Reference proteome</keyword>
<gene>
    <name evidence="2" type="ORF">EXIGLDRAFT_563691</name>
</gene>
<dbReference type="EMBL" id="KV425953">
    <property type="protein sequence ID" value="KZV95692.1"/>
    <property type="molecule type" value="Genomic_DNA"/>
</dbReference>
<feature type="non-terminal residue" evidence="2">
    <location>
        <position position="205"/>
    </location>
</feature>
<reference evidence="2 3" key="1">
    <citation type="journal article" date="2016" name="Mol. Biol. Evol.">
        <title>Comparative Genomics of Early-Diverging Mushroom-Forming Fungi Provides Insights into the Origins of Lignocellulose Decay Capabilities.</title>
        <authorList>
            <person name="Nagy L.G."/>
            <person name="Riley R."/>
            <person name="Tritt A."/>
            <person name="Adam C."/>
            <person name="Daum C."/>
            <person name="Floudas D."/>
            <person name="Sun H."/>
            <person name="Yadav J.S."/>
            <person name="Pangilinan J."/>
            <person name="Larsson K.H."/>
            <person name="Matsuura K."/>
            <person name="Barry K."/>
            <person name="Labutti K."/>
            <person name="Kuo R."/>
            <person name="Ohm R.A."/>
            <person name="Bhattacharya S.S."/>
            <person name="Shirouzu T."/>
            <person name="Yoshinaga Y."/>
            <person name="Martin F.M."/>
            <person name="Grigoriev I.V."/>
            <person name="Hibbett D.S."/>
        </authorList>
    </citation>
    <scope>NUCLEOTIDE SEQUENCE [LARGE SCALE GENOMIC DNA]</scope>
    <source>
        <strain evidence="2 3">HHB12029</strain>
    </source>
</reference>
<protein>
    <recommendedName>
        <fullName evidence="1">HMG domain-containing protein</fullName>
    </recommendedName>
</protein>
<dbReference type="OrthoDB" id="5598737at2759"/>
<feature type="non-terminal residue" evidence="2">
    <location>
        <position position="1"/>
    </location>
</feature>
<evidence type="ECO:0000313" key="2">
    <source>
        <dbReference type="EMBL" id="KZV95692.1"/>
    </source>
</evidence>
<dbReference type="InParanoid" id="A0A165K2J7"/>
<organism evidence="2 3">
    <name type="scientific">Exidia glandulosa HHB12029</name>
    <dbReference type="NCBI Taxonomy" id="1314781"/>
    <lineage>
        <taxon>Eukaryota</taxon>
        <taxon>Fungi</taxon>
        <taxon>Dikarya</taxon>
        <taxon>Basidiomycota</taxon>
        <taxon>Agaricomycotina</taxon>
        <taxon>Agaricomycetes</taxon>
        <taxon>Auriculariales</taxon>
        <taxon>Exidiaceae</taxon>
        <taxon>Exidia</taxon>
    </lineage>
</organism>
<dbReference type="Pfam" id="PF18717">
    <property type="entry name" value="CxC4"/>
    <property type="match status" value="1"/>
</dbReference>
<feature type="domain" description="HMG" evidence="1">
    <location>
        <begin position="24"/>
        <end position="148"/>
    </location>
</feature>
<dbReference type="Proteomes" id="UP000077266">
    <property type="component" value="Unassembled WGS sequence"/>
</dbReference>
<dbReference type="InterPro" id="IPR040648">
    <property type="entry name" value="HMGXB3_CxC4"/>
</dbReference>
<accession>A0A165K2J7</accession>